<keyword evidence="3" id="KW-1185">Reference proteome</keyword>
<protein>
    <recommendedName>
        <fullName evidence="1">Reverse transcriptase domain-containing protein</fullName>
    </recommendedName>
</protein>
<dbReference type="Proteomes" id="UP001107558">
    <property type="component" value="Chromosome 3"/>
</dbReference>
<sequence length="718" mass="82286">MGNKKNLPHGSGQQNLNNFLLTPTRFKRGFDQLPDNVEDSDCAPSPLKVKKTRDKNISTKEKCPPLVIIGQSISKIRDITDPLKIKNLQLKLFKEGIKVTYIQSRLFEPQQIDDHIHKLTKIILEAQDKAIPRKQCSSYKLNLPDELINTIKIKNSIKRAWQRSRDDRFKAQVRLMERIIKERVNIIRNDNWSHKLSTILPNHTNIWKVSKFLTKQNSKIPPLQTVDGLLLTSEQKANKIADVFQTNHINPLNESSPDFSSHIKSKVSDLRQPLPSDRSTTLTDEAEINAIIRNLKNPKCPGPDKISNRLIKNLPRRGIKYLSKIFNSCLYHNYFPTTWKSANVVPIPKPGKKKADPTAYRPISLLSSLSKILERIILIRIQNHIEINNIIPNEQHGFRSNSSTTHLLYKIINHANTGLKSKKSTGLLSLDVEKAFDRIWHEGLIAKMIDFKFPNSLILITKSFLSERTFKVICDGSHSTIRSIPAGVPQGAVLSPTLYNIYTADVPISSYYETALFADDTSFYKTATNFSIISSQLKLASRKIASYMEKWKILINTTKTSAIYVTNGKKKEIPIGPIEVFDTNVEWQDSIKLLGIHIDKRLTFKQHIDSVITKANLAIRMLYPLICRKSKLHVENKLLIYKLAIRPILTYGYPAFHGFIADTHTRKLQTLQNRSLKMILDRPWWESTQQIHADTNLPLINSYLYKITTKFRNKLTQS</sequence>
<dbReference type="AlphaFoldDB" id="A0A9J6BJ29"/>
<accession>A0A9J6BJ29</accession>
<reference evidence="2" key="1">
    <citation type="submission" date="2021-03" db="EMBL/GenBank/DDBJ databases">
        <title>Chromosome level genome of the anhydrobiotic midge Polypedilum vanderplanki.</title>
        <authorList>
            <person name="Yoshida Y."/>
            <person name="Kikawada T."/>
            <person name="Gusev O."/>
        </authorList>
    </citation>
    <scope>NUCLEOTIDE SEQUENCE</scope>
    <source>
        <strain evidence="2">NIAS01</strain>
        <tissue evidence="2">Whole body or cell culture</tissue>
    </source>
</reference>
<dbReference type="CDD" id="cd01650">
    <property type="entry name" value="RT_nLTR_like"/>
    <property type="match status" value="1"/>
</dbReference>
<dbReference type="PANTHER" id="PTHR19446">
    <property type="entry name" value="REVERSE TRANSCRIPTASES"/>
    <property type="match status" value="1"/>
</dbReference>
<evidence type="ECO:0000313" key="2">
    <source>
        <dbReference type="EMBL" id="KAG5669722.1"/>
    </source>
</evidence>
<feature type="domain" description="Reverse transcriptase" evidence="1">
    <location>
        <begin position="328"/>
        <end position="598"/>
    </location>
</feature>
<dbReference type="OrthoDB" id="7744747at2759"/>
<dbReference type="Pfam" id="PF00078">
    <property type="entry name" value="RVT_1"/>
    <property type="match status" value="1"/>
</dbReference>
<dbReference type="InterPro" id="IPR000477">
    <property type="entry name" value="RT_dom"/>
</dbReference>
<proteinExistence type="predicted"/>
<comment type="caution">
    <text evidence="2">The sequence shown here is derived from an EMBL/GenBank/DDBJ whole genome shotgun (WGS) entry which is preliminary data.</text>
</comment>
<organism evidence="2 3">
    <name type="scientific">Polypedilum vanderplanki</name>
    <name type="common">Sleeping chironomid midge</name>
    <dbReference type="NCBI Taxonomy" id="319348"/>
    <lineage>
        <taxon>Eukaryota</taxon>
        <taxon>Metazoa</taxon>
        <taxon>Ecdysozoa</taxon>
        <taxon>Arthropoda</taxon>
        <taxon>Hexapoda</taxon>
        <taxon>Insecta</taxon>
        <taxon>Pterygota</taxon>
        <taxon>Neoptera</taxon>
        <taxon>Endopterygota</taxon>
        <taxon>Diptera</taxon>
        <taxon>Nematocera</taxon>
        <taxon>Chironomoidea</taxon>
        <taxon>Chironomidae</taxon>
        <taxon>Chironominae</taxon>
        <taxon>Polypedilum</taxon>
        <taxon>Polypedilum</taxon>
    </lineage>
</organism>
<dbReference type="EMBL" id="JADBJN010000003">
    <property type="protein sequence ID" value="KAG5669722.1"/>
    <property type="molecule type" value="Genomic_DNA"/>
</dbReference>
<gene>
    <name evidence="2" type="ORF">PVAND_000017</name>
</gene>
<evidence type="ECO:0000313" key="3">
    <source>
        <dbReference type="Proteomes" id="UP001107558"/>
    </source>
</evidence>
<evidence type="ECO:0000259" key="1">
    <source>
        <dbReference type="PROSITE" id="PS50878"/>
    </source>
</evidence>
<dbReference type="SUPFAM" id="SSF56672">
    <property type="entry name" value="DNA/RNA polymerases"/>
    <property type="match status" value="1"/>
</dbReference>
<name>A0A9J6BJ29_POLVA</name>
<dbReference type="PROSITE" id="PS50878">
    <property type="entry name" value="RT_POL"/>
    <property type="match status" value="1"/>
</dbReference>
<dbReference type="InterPro" id="IPR043502">
    <property type="entry name" value="DNA/RNA_pol_sf"/>
</dbReference>
<dbReference type="GO" id="GO:0071897">
    <property type="term" value="P:DNA biosynthetic process"/>
    <property type="evidence" value="ECO:0007669"/>
    <property type="project" value="UniProtKB-ARBA"/>
</dbReference>